<evidence type="ECO:0000256" key="1">
    <source>
        <dbReference type="ARBA" id="ARBA00004141"/>
    </source>
</evidence>
<evidence type="ECO:0000256" key="9">
    <source>
        <dbReference type="SAM" id="Phobius"/>
    </source>
</evidence>
<evidence type="ECO:0000313" key="13">
    <source>
        <dbReference type="Proteomes" id="UP001460270"/>
    </source>
</evidence>
<dbReference type="InterPro" id="IPR003439">
    <property type="entry name" value="ABC_transporter-like_ATP-bd"/>
</dbReference>
<dbReference type="GO" id="GO:0015439">
    <property type="term" value="F:ABC-type heme transporter activity"/>
    <property type="evidence" value="ECO:0007669"/>
    <property type="project" value="TreeGrafter"/>
</dbReference>
<evidence type="ECO:0000256" key="7">
    <source>
        <dbReference type="ARBA" id="ARBA00023136"/>
    </source>
</evidence>
<dbReference type="FunFam" id="3.40.50.300:FF:000186">
    <property type="entry name" value="ATP-binding cassette sub-family B member 7, mitochondrial"/>
    <property type="match status" value="1"/>
</dbReference>
<dbReference type="GO" id="GO:0016887">
    <property type="term" value="F:ATP hydrolysis activity"/>
    <property type="evidence" value="ECO:0007669"/>
    <property type="project" value="InterPro"/>
</dbReference>
<name>A0AAW0P2X0_9GOBI</name>
<comment type="subcellular location">
    <subcellularLocation>
        <location evidence="1">Membrane</location>
        <topology evidence="1">Multi-pass membrane protein</topology>
    </subcellularLocation>
</comment>
<evidence type="ECO:0000256" key="2">
    <source>
        <dbReference type="ARBA" id="ARBA00022448"/>
    </source>
</evidence>
<dbReference type="Gene3D" id="1.20.1560.10">
    <property type="entry name" value="ABC transporter type 1, transmembrane domain"/>
    <property type="match status" value="2"/>
</dbReference>
<reference evidence="13" key="1">
    <citation type="submission" date="2024-04" db="EMBL/GenBank/DDBJ databases">
        <title>Salinicola lusitanus LLJ914,a marine bacterium isolated from the Okinawa Trough.</title>
        <authorList>
            <person name="Li J."/>
        </authorList>
    </citation>
    <scope>NUCLEOTIDE SEQUENCE [LARGE SCALE GENOMIC DNA]</scope>
</reference>
<protein>
    <recommendedName>
        <fullName evidence="14">ATP-binding cassette sub-family B member 6</fullName>
    </recommendedName>
</protein>
<dbReference type="SMART" id="SM00382">
    <property type="entry name" value="AAA"/>
    <property type="match status" value="1"/>
</dbReference>
<keyword evidence="7 9" id="KW-0472">Membrane</keyword>
<feature type="domain" description="ABC transmembrane type-1" evidence="11">
    <location>
        <begin position="55"/>
        <end position="238"/>
    </location>
</feature>
<dbReference type="PANTHER" id="PTHR24221:SF654">
    <property type="entry name" value="ATP-BINDING CASSETTE SUB-FAMILY B MEMBER 6"/>
    <property type="match status" value="1"/>
</dbReference>
<dbReference type="EMBL" id="JBBPFD010000009">
    <property type="protein sequence ID" value="KAK7913703.1"/>
    <property type="molecule type" value="Genomic_DNA"/>
</dbReference>
<feature type="transmembrane region" description="Helical" evidence="9">
    <location>
        <begin position="172"/>
        <end position="194"/>
    </location>
</feature>
<dbReference type="Gene3D" id="3.40.50.300">
    <property type="entry name" value="P-loop containing nucleotide triphosphate hydrolases"/>
    <property type="match status" value="1"/>
</dbReference>
<keyword evidence="6 9" id="KW-1133">Transmembrane helix</keyword>
<proteinExistence type="inferred from homology"/>
<keyword evidence="4" id="KW-0547">Nucleotide-binding</keyword>
<dbReference type="PROSITE" id="PS50893">
    <property type="entry name" value="ABC_TRANSPORTER_2"/>
    <property type="match status" value="1"/>
</dbReference>
<sequence>MTEVFNRKEMHKIVNVEVQSPASVPSSWRGIGRKVGLLLPYVWPRGSVCLQGLVLLCVGLLLTERLVNVLVPVYSKNIVNDLSAGNNWTSLVASVCIYTLLKFLQGGGAGTSGFISNLRQFLWIKVQQFTSRGVQVRLFSHLHALSLRWHLDRKTGDVLRSIDRGTSSINNLLSYILFSILPTICDIIVAIVYFSSYFSLWFGLIVFICMVLYLTCTIFITEWRTKYRREMNIQDNNAKTRLLTLSSTLKQLIQSAFVDMENMLDLLTEQVEVKDAVDAQDLHLTAGRVEFDKVCFSYVPGLEVLKEVTFAVEPGHTVALVGPSGSGKSSILRLLFRFYDLQSGSIRVDGQDISKVCQSSLRGCIGVVPQDTVLFNDTIGNNIRYSRMTATQQEVEQAARAADIHARIQELPQGYETEVGERGLKLSGGEKQRVAIARTILKQPQIILLDEATSSLDTQTERNIQASLAKICTNKTTIVVAHRLSTIVDADQILVLHTGKIAERGRHEELLTQGGLYAAMWSKQQRILHSDAKTEVSKRGKSSR</sequence>
<evidence type="ECO:0000256" key="4">
    <source>
        <dbReference type="ARBA" id="ARBA00022741"/>
    </source>
</evidence>
<evidence type="ECO:0000313" key="12">
    <source>
        <dbReference type="EMBL" id="KAK7913703.1"/>
    </source>
</evidence>
<dbReference type="InterPro" id="IPR039421">
    <property type="entry name" value="Type_1_exporter"/>
</dbReference>
<evidence type="ECO:0000256" key="8">
    <source>
        <dbReference type="ARBA" id="ARBA00024363"/>
    </source>
</evidence>
<dbReference type="InterPro" id="IPR027417">
    <property type="entry name" value="P-loop_NTPase"/>
</dbReference>
<evidence type="ECO:0000259" key="10">
    <source>
        <dbReference type="PROSITE" id="PS50893"/>
    </source>
</evidence>
<dbReference type="GO" id="GO:0005774">
    <property type="term" value="C:vacuolar membrane"/>
    <property type="evidence" value="ECO:0007669"/>
    <property type="project" value="TreeGrafter"/>
</dbReference>
<organism evidence="12 13">
    <name type="scientific">Mugilogobius chulae</name>
    <name type="common">yellowstripe goby</name>
    <dbReference type="NCBI Taxonomy" id="88201"/>
    <lineage>
        <taxon>Eukaryota</taxon>
        <taxon>Metazoa</taxon>
        <taxon>Chordata</taxon>
        <taxon>Craniata</taxon>
        <taxon>Vertebrata</taxon>
        <taxon>Euteleostomi</taxon>
        <taxon>Actinopterygii</taxon>
        <taxon>Neopterygii</taxon>
        <taxon>Teleostei</taxon>
        <taxon>Neoteleostei</taxon>
        <taxon>Acanthomorphata</taxon>
        <taxon>Gobiaria</taxon>
        <taxon>Gobiiformes</taxon>
        <taxon>Gobioidei</taxon>
        <taxon>Gobiidae</taxon>
        <taxon>Gobionellinae</taxon>
        <taxon>Mugilogobius</taxon>
    </lineage>
</organism>
<dbReference type="GO" id="GO:0020037">
    <property type="term" value="F:heme binding"/>
    <property type="evidence" value="ECO:0007669"/>
    <property type="project" value="TreeGrafter"/>
</dbReference>
<dbReference type="PANTHER" id="PTHR24221">
    <property type="entry name" value="ATP-BINDING CASSETTE SUB-FAMILY B"/>
    <property type="match status" value="1"/>
</dbReference>
<evidence type="ECO:0000259" key="11">
    <source>
        <dbReference type="PROSITE" id="PS50929"/>
    </source>
</evidence>
<dbReference type="Pfam" id="PF00005">
    <property type="entry name" value="ABC_tran"/>
    <property type="match status" value="1"/>
</dbReference>
<evidence type="ECO:0008006" key="14">
    <source>
        <dbReference type="Google" id="ProtNLM"/>
    </source>
</evidence>
<dbReference type="PROSITE" id="PS00211">
    <property type="entry name" value="ABC_TRANSPORTER_1"/>
    <property type="match status" value="1"/>
</dbReference>
<keyword evidence="2" id="KW-0813">Transport</keyword>
<dbReference type="Proteomes" id="UP001460270">
    <property type="component" value="Unassembled WGS sequence"/>
</dbReference>
<dbReference type="InterPro" id="IPR036640">
    <property type="entry name" value="ABC1_TM_sf"/>
</dbReference>
<dbReference type="Pfam" id="PF00664">
    <property type="entry name" value="ABC_membrane"/>
    <property type="match status" value="1"/>
</dbReference>
<evidence type="ECO:0000256" key="6">
    <source>
        <dbReference type="ARBA" id="ARBA00022989"/>
    </source>
</evidence>
<dbReference type="InterPro" id="IPR017871">
    <property type="entry name" value="ABC_transporter-like_CS"/>
</dbReference>
<feature type="transmembrane region" description="Helical" evidence="9">
    <location>
        <begin position="200"/>
        <end position="221"/>
    </location>
</feature>
<keyword evidence="13" id="KW-1185">Reference proteome</keyword>
<dbReference type="GO" id="GO:0005524">
    <property type="term" value="F:ATP binding"/>
    <property type="evidence" value="ECO:0007669"/>
    <property type="project" value="UniProtKB-KW"/>
</dbReference>
<comment type="similarity">
    <text evidence="8">Belongs to the ABC transporter superfamily. ABCB family. Heavy Metal importer (TC 3.A.1.210) subfamily.</text>
</comment>
<dbReference type="InterPro" id="IPR003593">
    <property type="entry name" value="AAA+_ATPase"/>
</dbReference>
<gene>
    <name evidence="12" type="ORF">WMY93_013914</name>
</gene>
<accession>A0AAW0P2X0</accession>
<dbReference type="SUPFAM" id="SSF52540">
    <property type="entry name" value="P-loop containing nucleoside triphosphate hydrolases"/>
    <property type="match status" value="1"/>
</dbReference>
<dbReference type="SUPFAM" id="SSF90123">
    <property type="entry name" value="ABC transporter transmembrane region"/>
    <property type="match status" value="1"/>
</dbReference>
<feature type="domain" description="ABC transporter" evidence="10">
    <location>
        <begin position="289"/>
        <end position="523"/>
    </location>
</feature>
<comment type="caution">
    <text evidence="12">The sequence shown here is derived from an EMBL/GenBank/DDBJ whole genome shotgun (WGS) entry which is preliminary data.</text>
</comment>
<keyword evidence="5" id="KW-0067">ATP-binding</keyword>
<evidence type="ECO:0000256" key="3">
    <source>
        <dbReference type="ARBA" id="ARBA00022692"/>
    </source>
</evidence>
<dbReference type="InterPro" id="IPR011527">
    <property type="entry name" value="ABC1_TM_dom"/>
</dbReference>
<dbReference type="CDD" id="cd03253">
    <property type="entry name" value="ABCC_ATM1_transporter"/>
    <property type="match status" value="1"/>
</dbReference>
<dbReference type="PROSITE" id="PS50929">
    <property type="entry name" value="ABC_TM1F"/>
    <property type="match status" value="1"/>
</dbReference>
<keyword evidence="3 9" id="KW-0812">Transmembrane</keyword>
<evidence type="ECO:0000256" key="5">
    <source>
        <dbReference type="ARBA" id="ARBA00022840"/>
    </source>
</evidence>
<dbReference type="AlphaFoldDB" id="A0AAW0P2X0"/>